<keyword evidence="4" id="KW-0238">DNA-binding</keyword>
<organism evidence="7 8">
    <name type="scientific">Acetitomaculum ruminis DSM 5522</name>
    <dbReference type="NCBI Taxonomy" id="1120918"/>
    <lineage>
        <taxon>Bacteria</taxon>
        <taxon>Bacillati</taxon>
        <taxon>Bacillota</taxon>
        <taxon>Clostridia</taxon>
        <taxon>Lachnospirales</taxon>
        <taxon>Lachnospiraceae</taxon>
        <taxon>Acetitomaculum</taxon>
    </lineage>
</organism>
<dbReference type="CDD" id="cd00609">
    <property type="entry name" value="AAT_like"/>
    <property type="match status" value="1"/>
</dbReference>
<dbReference type="AlphaFoldDB" id="A0A1I1AD11"/>
<evidence type="ECO:0000256" key="5">
    <source>
        <dbReference type="ARBA" id="ARBA00023163"/>
    </source>
</evidence>
<dbReference type="CDD" id="cd07377">
    <property type="entry name" value="WHTH_GntR"/>
    <property type="match status" value="1"/>
</dbReference>
<feature type="domain" description="HTH gntR-type" evidence="6">
    <location>
        <begin position="11"/>
        <end position="79"/>
    </location>
</feature>
<evidence type="ECO:0000256" key="3">
    <source>
        <dbReference type="ARBA" id="ARBA00023015"/>
    </source>
</evidence>
<reference evidence="7 8" key="1">
    <citation type="submission" date="2016-10" db="EMBL/GenBank/DDBJ databases">
        <authorList>
            <person name="de Groot N.N."/>
        </authorList>
    </citation>
    <scope>NUCLEOTIDE SEQUENCE [LARGE SCALE GENOMIC DNA]</scope>
    <source>
        <strain evidence="7 8">DSM 5522</strain>
    </source>
</reference>
<dbReference type="Pfam" id="PF00392">
    <property type="entry name" value="GntR"/>
    <property type="match status" value="1"/>
</dbReference>
<dbReference type="GO" id="GO:0008483">
    <property type="term" value="F:transaminase activity"/>
    <property type="evidence" value="ECO:0007669"/>
    <property type="project" value="UniProtKB-KW"/>
</dbReference>
<keyword evidence="2" id="KW-0663">Pyridoxal phosphate</keyword>
<dbReference type="InterPro" id="IPR015424">
    <property type="entry name" value="PyrdxlP-dep_Trfase"/>
</dbReference>
<dbReference type="SUPFAM" id="SSF53383">
    <property type="entry name" value="PLP-dependent transferases"/>
    <property type="match status" value="1"/>
</dbReference>
<dbReference type="InterPro" id="IPR051446">
    <property type="entry name" value="HTH_trans_reg/aminotransferase"/>
</dbReference>
<dbReference type="InterPro" id="IPR000524">
    <property type="entry name" value="Tscrpt_reg_HTH_GntR"/>
</dbReference>
<dbReference type="EMBL" id="FOJY01000024">
    <property type="protein sequence ID" value="SFB35236.1"/>
    <property type="molecule type" value="Genomic_DNA"/>
</dbReference>
<dbReference type="Proteomes" id="UP000198838">
    <property type="component" value="Unassembled WGS sequence"/>
</dbReference>
<evidence type="ECO:0000259" key="6">
    <source>
        <dbReference type="PROSITE" id="PS50949"/>
    </source>
</evidence>
<dbReference type="Pfam" id="PF00155">
    <property type="entry name" value="Aminotran_1_2"/>
    <property type="match status" value="1"/>
</dbReference>
<accession>A0A1I1AD11</accession>
<keyword evidence="7" id="KW-0808">Transferase</keyword>
<dbReference type="GO" id="GO:0003677">
    <property type="term" value="F:DNA binding"/>
    <property type="evidence" value="ECO:0007669"/>
    <property type="project" value="UniProtKB-KW"/>
</dbReference>
<sequence>MITYNFDDAKEPLYVFLYKSIKKDILSGKLKPGEKLPSKRTFARNNGISTITIQNAYDQLISEGYVYTLQKKGYYVAKIEKMINVTMDSKVNYDIKIPNQRDYKYDFSSNSINPDNFPFSIWNRISREVMSNKKEELMEISPTAGILELREAIALHMKSFRGMLVDPNQIIIGSGTEYFYGLIVQLLGRDKIYVIENPGYKKLEKVYEKQDIVCKYASMDDKGVTALELEKSEASIAHICPNHHYPTGISMPASRRYEVLSWVNAKEGRYIIEDDYDSEFRVSGKPIPPLFSIDGCEKVIYMNTFSKSLAPTIRISYMILPVHLANLFYKNMSFYSCTVSNFEQYTLAKFISEGYLEKHINRMRLYYTKQRKKFMDIINESEVGEKCKILENDSGLHFVVNVDTDKSDKFIEKKLRDIGIKVKALSDYYFTNTPKQHCFIINYSNLDENNFRSAFKEIEKINWK</sequence>
<dbReference type="PROSITE" id="PS50949">
    <property type="entry name" value="HTH_GNTR"/>
    <property type="match status" value="1"/>
</dbReference>
<dbReference type="PANTHER" id="PTHR46577">
    <property type="entry name" value="HTH-TYPE TRANSCRIPTIONAL REGULATORY PROTEIN GABR"/>
    <property type="match status" value="1"/>
</dbReference>
<proteinExistence type="inferred from homology"/>
<evidence type="ECO:0000256" key="4">
    <source>
        <dbReference type="ARBA" id="ARBA00023125"/>
    </source>
</evidence>
<dbReference type="Gene3D" id="1.10.10.10">
    <property type="entry name" value="Winged helix-like DNA-binding domain superfamily/Winged helix DNA-binding domain"/>
    <property type="match status" value="1"/>
</dbReference>
<dbReference type="InterPro" id="IPR015421">
    <property type="entry name" value="PyrdxlP-dep_Trfase_major"/>
</dbReference>
<dbReference type="GO" id="GO:0003700">
    <property type="term" value="F:DNA-binding transcription factor activity"/>
    <property type="evidence" value="ECO:0007669"/>
    <property type="project" value="InterPro"/>
</dbReference>
<keyword evidence="8" id="KW-1185">Reference proteome</keyword>
<evidence type="ECO:0000256" key="1">
    <source>
        <dbReference type="ARBA" id="ARBA00005384"/>
    </source>
</evidence>
<keyword evidence="7" id="KW-0032">Aminotransferase</keyword>
<dbReference type="OrthoDB" id="9808770at2"/>
<dbReference type="InterPro" id="IPR036390">
    <property type="entry name" value="WH_DNA-bd_sf"/>
</dbReference>
<dbReference type="SMART" id="SM00345">
    <property type="entry name" value="HTH_GNTR"/>
    <property type="match status" value="1"/>
</dbReference>
<evidence type="ECO:0000256" key="2">
    <source>
        <dbReference type="ARBA" id="ARBA00022898"/>
    </source>
</evidence>
<dbReference type="RefSeq" id="WP_092874429.1">
    <property type="nucleotide sequence ID" value="NZ_FOJY01000024.1"/>
</dbReference>
<protein>
    <submittedName>
        <fullName evidence="7">GntR family transcriptional regulator / MocR family aminotransferase</fullName>
    </submittedName>
</protein>
<keyword evidence="3" id="KW-0805">Transcription regulation</keyword>
<dbReference type="InterPro" id="IPR004839">
    <property type="entry name" value="Aminotransferase_I/II_large"/>
</dbReference>
<name>A0A1I1AD11_9FIRM</name>
<dbReference type="InterPro" id="IPR036388">
    <property type="entry name" value="WH-like_DNA-bd_sf"/>
</dbReference>
<gene>
    <name evidence="7" type="ORF">SAMN05216249_12413</name>
</gene>
<dbReference type="STRING" id="1120918.SAMN05216249_12413"/>
<dbReference type="SUPFAM" id="SSF46785">
    <property type="entry name" value="Winged helix' DNA-binding domain"/>
    <property type="match status" value="1"/>
</dbReference>
<keyword evidence="5" id="KW-0804">Transcription</keyword>
<comment type="similarity">
    <text evidence="1">In the C-terminal section; belongs to the class-I pyridoxal-phosphate-dependent aminotransferase family.</text>
</comment>
<evidence type="ECO:0000313" key="8">
    <source>
        <dbReference type="Proteomes" id="UP000198838"/>
    </source>
</evidence>
<dbReference type="GO" id="GO:0030170">
    <property type="term" value="F:pyridoxal phosphate binding"/>
    <property type="evidence" value="ECO:0007669"/>
    <property type="project" value="InterPro"/>
</dbReference>
<dbReference type="Gene3D" id="3.40.640.10">
    <property type="entry name" value="Type I PLP-dependent aspartate aminotransferase-like (Major domain)"/>
    <property type="match status" value="1"/>
</dbReference>
<dbReference type="PANTHER" id="PTHR46577:SF1">
    <property type="entry name" value="HTH-TYPE TRANSCRIPTIONAL REGULATORY PROTEIN GABR"/>
    <property type="match status" value="1"/>
</dbReference>
<evidence type="ECO:0000313" key="7">
    <source>
        <dbReference type="EMBL" id="SFB35236.1"/>
    </source>
</evidence>